<comment type="caution">
    <text evidence="1">The sequence shown here is derived from an EMBL/GenBank/DDBJ whole genome shotgun (WGS) entry which is preliminary data.</text>
</comment>
<dbReference type="Pfam" id="PF22752">
    <property type="entry name" value="DUF488-N3i"/>
    <property type="match status" value="1"/>
</dbReference>
<evidence type="ECO:0000313" key="2">
    <source>
        <dbReference type="Proteomes" id="UP001500635"/>
    </source>
</evidence>
<dbReference type="PANTHER" id="PTHR36849">
    <property type="entry name" value="CYTOPLASMIC PROTEIN-RELATED"/>
    <property type="match status" value="1"/>
</dbReference>
<proteinExistence type="predicted"/>
<dbReference type="RefSeq" id="WP_345000652.1">
    <property type="nucleotide sequence ID" value="NZ_BAABFR010000118.1"/>
</dbReference>
<evidence type="ECO:0000313" key="1">
    <source>
        <dbReference type="EMBL" id="GAA4404200.1"/>
    </source>
</evidence>
<protein>
    <submittedName>
        <fullName evidence="1">DUF488 domain-containing protein</fullName>
    </submittedName>
</protein>
<gene>
    <name evidence="1" type="ORF">GCM10023147_46440</name>
</gene>
<sequence length="121" mass="14043">MDLRLERIYEPARDDDGFRILVDRLWPRGVSKERAHLDMWPKDVAPSPGLRHWWSHDAARFDEFRERYLAELEAPDPHRAAALAQLREAIAEHDVVTLLFGAHDPDVNHAVVLREFLVGDT</sequence>
<dbReference type="Proteomes" id="UP001500635">
    <property type="component" value="Unassembled WGS sequence"/>
</dbReference>
<accession>A0ABP8KD88</accession>
<dbReference type="PANTHER" id="PTHR36849:SF1">
    <property type="entry name" value="CYTOPLASMIC PROTEIN"/>
    <property type="match status" value="1"/>
</dbReference>
<keyword evidence="2" id="KW-1185">Reference proteome</keyword>
<reference evidence="2" key="1">
    <citation type="journal article" date="2019" name="Int. J. Syst. Evol. Microbiol.">
        <title>The Global Catalogue of Microorganisms (GCM) 10K type strain sequencing project: providing services to taxonomists for standard genome sequencing and annotation.</title>
        <authorList>
            <consortium name="The Broad Institute Genomics Platform"/>
            <consortium name="The Broad Institute Genome Sequencing Center for Infectious Disease"/>
            <person name="Wu L."/>
            <person name="Ma J."/>
        </authorList>
    </citation>
    <scope>NUCLEOTIDE SEQUENCE [LARGE SCALE GENOMIC DNA]</scope>
    <source>
        <strain evidence="2">JCM 17688</strain>
    </source>
</reference>
<name>A0ABP8KD88_9ACTN</name>
<dbReference type="EMBL" id="BAABFR010000118">
    <property type="protein sequence ID" value="GAA4404200.1"/>
    <property type="molecule type" value="Genomic_DNA"/>
</dbReference>
<organism evidence="1 2">
    <name type="scientific">Tsukamurella soli</name>
    <dbReference type="NCBI Taxonomy" id="644556"/>
    <lineage>
        <taxon>Bacteria</taxon>
        <taxon>Bacillati</taxon>
        <taxon>Actinomycetota</taxon>
        <taxon>Actinomycetes</taxon>
        <taxon>Mycobacteriales</taxon>
        <taxon>Tsukamurellaceae</taxon>
        <taxon>Tsukamurella</taxon>
    </lineage>
</organism>
<dbReference type="InterPro" id="IPR052552">
    <property type="entry name" value="YeaO-like"/>
</dbReference>